<dbReference type="NCBIfam" id="TIGR00996">
    <property type="entry name" value="Mtu_fam_mce"/>
    <property type="match status" value="1"/>
</dbReference>
<dbReference type="Pfam" id="PF11887">
    <property type="entry name" value="Mce4_CUP1"/>
    <property type="match status" value="1"/>
</dbReference>
<reference evidence="4" key="1">
    <citation type="submission" date="2016-10" db="EMBL/GenBank/DDBJ databases">
        <authorList>
            <person name="Varghese N."/>
            <person name="Submissions S."/>
        </authorList>
    </citation>
    <scope>NUCLEOTIDE SEQUENCE [LARGE SCALE GENOMIC DNA]</scope>
    <source>
        <strain evidence="4">DSM 46838</strain>
    </source>
</reference>
<keyword evidence="4" id="KW-1185">Reference proteome</keyword>
<dbReference type="OrthoDB" id="4516955at2"/>
<dbReference type="STRING" id="1798228.SAMN05216574_101207"/>
<dbReference type="InterPro" id="IPR003399">
    <property type="entry name" value="Mce/MlaD"/>
</dbReference>
<feature type="domain" description="Mammalian cell entry C-terminal" evidence="2">
    <location>
        <begin position="112"/>
        <end position="286"/>
    </location>
</feature>
<evidence type="ECO:0000259" key="2">
    <source>
        <dbReference type="Pfam" id="PF11887"/>
    </source>
</evidence>
<dbReference type="PANTHER" id="PTHR33371:SF4">
    <property type="entry name" value="INTERMEMBRANE PHOSPHOLIPID TRANSPORT SYSTEM BINDING PROTEIN MLAD"/>
    <property type="match status" value="1"/>
</dbReference>
<feature type="domain" description="Mce/MlaD" evidence="1">
    <location>
        <begin position="31"/>
        <end position="105"/>
    </location>
</feature>
<dbReference type="InterPro" id="IPR005693">
    <property type="entry name" value="Mce"/>
</dbReference>
<dbReference type="Pfam" id="PF02470">
    <property type="entry name" value="MlaD"/>
    <property type="match status" value="1"/>
</dbReference>
<protein>
    <submittedName>
        <fullName evidence="3">Virulence factor Mce family protein</fullName>
    </submittedName>
</protein>
<dbReference type="Proteomes" id="UP000198589">
    <property type="component" value="Unassembled WGS sequence"/>
</dbReference>
<evidence type="ECO:0000259" key="1">
    <source>
        <dbReference type="Pfam" id="PF02470"/>
    </source>
</evidence>
<evidence type="ECO:0000313" key="3">
    <source>
        <dbReference type="EMBL" id="SFD89133.1"/>
    </source>
</evidence>
<sequence>MSGSLQRGVALAATLVLLAALGWTVLRPAGQYRVTAYFTQTVGLYPGSGVSILGIDVGDVTGITALGDRVRVDMVIDDDYDIPADAQAVVLAPSLVSDRYVQFSPVYDGGPTMADGAEVPVERTATPVELDQVYGALDELSAALGPDGANANGALSDLVDVGAANLDGNGEALNRTLTGFSQAVETLATNRDDLFASLDNLQTFTSALATVDAQVGRFNDNMAAVSELLADEREDLAAAVRLLSRALADVAGFIRDNTTLLSTNVNRLADVTLSLVQQRAALGEVLDVAPAALGNLAHAYNPDYGTLDTRDNGLGAVNAEVVVCGALFQLGRVRVDDLPVPIVDEVTGLLEPLQTTTEAVCARLLSGDADADGTLDDLNQNGRPDYEELREALLGGLGGGGPVPNPIGLPVIAGVAE</sequence>
<dbReference type="EMBL" id="FOND01000001">
    <property type="protein sequence ID" value="SFD89133.1"/>
    <property type="molecule type" value="Genomic_DNA"/>
</dbReference>
<dbReference type="RefSeq" id="WP_092194921.1">
    <property type="nucleotide sequence ID" value="NZ_FOND01000001.1"/>
</dbReference>
<dbReference type="AlphaFoldDB" id="A0A1I1W6Y4"/>
<name>A0A1I1W6Y4_9ACTN</name>
<dbReference type="InterPro" id="IPR052336">
    <property type="entry name" value="MlaD_Phospholipid_Transporter"/>
</dbReference>
<organism evidence="3 4">
    <name type="scientific">Blastococcus tunisiensis</name>
    <dbReference type="NCBI Taxonomy" id="1798228"/>
    <lineage>
        <taxon>Bacteria</taxon>
        <taxon>Bacillati</taxon>
        <taxon>Actinomycetota</taxon>
        <taxon>Actinomycetes</taxon>
        <taxon>Geodermatophilales</taxon>
        <taxon>Geodermatophilaceae</taxon>
        <taxon>Blastococcus</taxon>
    </lineage>
</organism>
<dbReference type="GO" id="GO:0005576">
    <property type="term" value="C:extracellular region"/>
    <property type="evidence" value="ECO:0007669"/>
    <property type="project" value="TreeGrafter"/>
</dbReference>
<proteinExistence type="predicted"/>
<dbReference type="InterPro" id="IPR024516">
    <property type="entry name" value="Mce_C"/>
</dbReference>
<gene>
    <name evidence="3" type="ORF">SAMN05216574_101207</name>
</gene>
<evidence type="ECO:0000313" key="4">
    <source>
        <dbReference type="Proteomes" id="UP000198589"/>
    </source>
</evidence>
<accession>A0A1I1W6Y4</accession>
<dbReference type="PANTHER" id="PTHR33371">
    <property type="entry name" value="INTERMEMBRANE PHOSPHOLIPID TRANSPORT SYSTEM BINDING PROTEIN MLAD-RELATED"/>
    <property type="match status" value="1"/>
</dbReference>